<dbReference type="EMBL" id="SSFO01000011">
    <property type="protein sequence ID" value="TXI35860.1"/>
    <property type="molecule type" value="Genomic_DNA"/>
</dbReference>
<evidence type="ECO:0000313" key="3">
    <source>
        <dbReference type="EMBL" id="TXI35860.1"/>
    </source>
</evidence>
<accession>A0A5C7WEU5</accession>
<dbReference type="PANTHER" id="PTHR34580:SF1">
    <property type="entry name" value="PROTEIN PAFC"/>
    <property type="match status" value="1"/>
</dbReference>
<name>A0A5C7WEU5_AQUAC</name>
<proteinExistence type="predicted"/>
<dbReference type="Pfam" id="PF25583">
    <property type="entry name" value="WCX"/>
    <property type="match status" value="1"/>
</dbReference>
<gene>
    <name evidence="3" type="ORF">E6Q69_00580</name>
</gene>
<evidence type="ECO:0000259" key="2">
    <source>
        <dbReference type="Pfam" id="PF25583"/>
    </source>
</evidence>
<dbReference type="PANTHER" id="PTHR34580">
    <property type="match status" value="1"/>
</dbReference>
<comment type="caution">
    <text evidence="3">The sequence shown here is derived from an EMBL/GenBank/DDBJ whole genome shotgun (WGS) entry which is preliminary data.</text>
</comment>
<dbReference type="Pfam" id="PF13280">
    <property type="entry name" value="WYL"/>
    <property type="match status" value="1"/>
</dbReference>
<evidence type="ECO:0000259" key="1">
    <source>
        <dbReference type="Pfam" id="PF13280"/>
    </source>
</evidence>
<protein>
    <submittedName>
        <fullName evidence="3">WYL domain-containing protein</fullName>
    </submittedName>
</protein>
<organism evidence="3 4">
    <name type="scientific">Aquipseudomonas alcaligenes</name>
    <name type="common">Pseudomonas alcaligenes</name>
    <dbReference type="NCBI Taxonomy" id="43263"/>
    <lineage>
        <taxon>Bacteria</taxon>
        <taxon>Pseudomonadati</taxon>
        <taxon>Pseudomonadota</taxon>
        <taxon>Gammaproteobacteria</taxon>
        <taxon>Pseudomonadales</taxon>
        <taxon>Pseudomonadaceae</taxon>
        <taxon>Aquipseudomonas</taxon>
    </lineage>
</organism>
<feature type="domain" description="WCX" evidence="2">
    <location>
        <begin position="254"/>
        <end position="326"/>
    </location>
</feature>
<sequence>MPSAASRTTLTRQWELLKLLPAKGPGLTAAQLTVQLSSAGYTTSKRTVERDLIELSRLFPLQCNDKSMPFGWYWQPGKSAELPGITLSEALTLQLLEKSLRPLIPAYMLSTLEPRFNLAHGKLEAMAAENESARWIEKVASVQPEITQLPPELDHAILEQVQQALLHDQQLSCHYYSAHRDQHSELTLNPLGLVQRGQVTYLIATASPYHDIRQYVLHRFEQASLLETPSAKPEGFKLRDYIEGGAMQFGSSEKIRLRATLNEGVARLLRETPLSDDMELSYSPNGIELTATVGDSWELRWWILSHAESVIVHEPVSLRREIKGRLIAATAAYENN</sequence>
<dbReference type="InterPro" id="IPR057727">
    <property type="entry name" value="WCX_dom"/>
</dbReference>
<dbReference type="AlphaFoldDB" id="A0A5C7WEU5"/>
<dbReference type="InterPro" id="IPR026881">
    <property type="entry name" value="WYL_dom"/>
</dbReference>
<dbReference type="InterPro" id="IPR051534">
    <property type="entry name" value="CBASS_pafABC_assoc_protein"/>
</dbReference>
<dbReference type="Proteomes" id="UP000321110">
    <property type="component" value="Unassembled WGS sequence"/>
</dbReference>
<reference evidence="3 4" key="1">
    <citation type="submission" date="2018-09" db="EMBL/GenBank/DDBJ databases">
        <title>Metagenome Assembled Genomes from an Advanced Water Purification Facility.</title>
        <authorList>
            <person name="Stamps B.W."/>
            <person name="Spear J.R."/>
        </authorList>
    </citation>
    <scope>NUCLEOTIDE SEQUENCE [LARGE SCALE GENOMIC DNA]</scope>
    <source>
        <strain evidence="3">Bin_52_1</strain>
    </source>
</reference>
<dbReference type="PROSITE" id="PS52050">
    <property type="entry name" value="WYL"/>
    <property type="match status" value="1"/>
</dbReference>
<feature type="domain" description="WYL" evidence="1">
    <location>
        <begin position="157"/>
        <end position="223"/>
    </location>
</feature>
<evidence type="ECO:0000313" key="4">
    <source>
        <dbReference type="Proteomes" id="UP000321110"/>
    </source>
</evidence>